<organism evidence="1 2">
    <name type="scientific">Lindgomyces ingoldianus</name>
    <dbReference type="NCBI Taxonomy" id="673940"/>
    <lineage>
        <taxon>Eukaryota</taxon>
        <taxon>Fungi</taxon>
        <taxon>Dikarya</taxon>
        <taxon>Ascomycota</taxon>
        <taxon>Pezizomycotina</taxon>
        <taxon>Dothideomycetes</taxon>
        <taxon>Pleosporomycetidae</taxon>
        <taxon>Pleosporales</taxon>
        <taxon>Lindgomycetaceae</taxon>
        <taxon>Lindgomyces</taxon>
    </lineage>
</organism>
<gene>
    <name evidence="1" type="ORF">BDR25DRAFT_362515</name>
</gene>
<comment type="caution">
    <text evidence="1">The sequence shown here is derived from an EMBL/GenBank/DDBJ whole genome shotgun (WGS) entry which is preliminary data.</text>
</comment>
<dbReference type="EMBL" id="MU003547">
    <property type="protein sequence ID" value="KAF2463713.1"/>
    <property type="molecule type" value="Genomic_DNA"/>
</dbReference>
<evidence type="ECO:0000313" key="1">
    <source>
        <dbReference type="EMBL" id="KAF2463713.1"/>
    </source>
</evidence>
<protein>
    <submittedName>
        <fullName evidence="1">Uncharacterized protein</fullName>
    </submittedName>
</protein>
<proteinExistence type="predicted"/>
<evidence type="ECO:0000313" key="2">
    <source>
        <dbReference type="Proteomes" id="UP000799755"/>
    </source>
</evidence>
<dbReference type="Proteomes" id="UP000799755">
    <property type="component" value="Unassembled WGS sequence"/>
</dbReference>
<name>A0ACB6Q9S8_9PLEO</name>
<sequence length="728" mass="81836">MHVWGVPVDSDIVAPMAVHIEYQMQNDGEKMEVYHENLNSSEFFCTEFGMKIEFSPPTFTIQSIILIYSIYQNVISPTDLTSGPPDYFRMTAAPQDTVSSLCATLQIRSWKTKNTEQSTKTNNTYSYLDSPPKKCADRRIQNPDGLPNVKRCIVSNARLQKAAASFTRGFNMAGRTDIDLEQLLVAASASQKLVRLQTQIHAPRSARFVGGYGSNFSMLTTCTIVDSSLGCPFVPIGEKSTIIEPEVLQRMRVPGRRIHSLKMNHCAIVTRRVVKHNVDFKRLNPPNLRRNSNTEVLITRKVSFKARSAQCLKPLDTAPCFVVQAVRVSMPSPLFTSVNLPELFKCEAFGISEVLQGCHVQKITWTGEKRERNNRPSRGELQRIPLFTRPMGALLIKIQTENSAATLNGRSSDGRSPAKYQTLSLSNELGHQSKLKKNEISFLHLYALCLCQRKEGATKIEKRNHRTKRHFPNNHRTPNPSVMGEFMQYDEAHLKATAKNRDSSSQAFSRKQTKKLNIQCSSLSLPSCQRCALYKDTANRNMHGKSAPDEKMQGRGSLNSMAKKCDLETQILREGSDKKKTPGVKTFVKDLQLGADGDLTKVLRSTFEDWLPKRMAEGNMQVRGSGCRVLTLLKVHIVGGIPTRTKMLPFKAVLWLLYLKPLAACKLKLLVPARRANERGMQRSSPNFWLRWFSGLGGPVKEHSGSLVETPSYDRQTAQQGIRPGHWL</sequence>
<keyword evidence="2" id="KW-1185">Reference proteome</keyword>
<reference evidence="1" key="1">
    <citation type="journal article" date="2020" name="Stud. Mycol.">
        <title>101 Dothideomycetes genomes: a test case for predicting lifestyles and emergence of pathogens.</title>
        <authorList>
            <person name="Haridas S."/>
            <person name="Albert R."/>
            <person name="Binder M."/>
            <person name="Bloem J."/>
            <person name="Labutti K."/>
            <person name="Salamov A."/>
            <person name="Andreopoulos B."/>
            <person name="Baker S."/>
            <person name="Barry K."/>
            <person name="Bills G."/>
            <person name="Bluhm B."/>
            <person name="Cannon C."/>
            <person name="Castanera R."/>
            <person name="Culley D."/>
            <person name="Daum C."/>
            <person name="Ezra D."/>
            <person name="Gonzalez J."/>
            <person name="Henrissat B."/>
            <person name="Kuo A."/>
            <person name="Liang C."/>
            <person name="Lipzen A."/>
            <person name="Lutzoni F."/>
            <person name="Magnuson J."/>
            <person name="Mondo S."/>
            <person name="Nolan M."/>
            <person name="Ohm R."/>
            <person name="Pangilinan J."/>
            <person name="Park H.-J."/>
            <person name="Ramirez L."/>
            <person name="Alfaro M."/>
            <person name="Sun H."/>
            <person name="Tritt A."/>
            <person name="Yoshinaga Y."/>
            <person name="Zwiers L.-H."/>
            <person name="Turgeon B."/>
            <person name="Goodwin S."/>
            <person name="Spatafora J."/>
            <person name="Crous P."/>
            <person name="Grigoriev I."/>
        </authorList>
    </citation>
    <scope>NUCLEOTIDE SEQUENCE</scope>
    <source>
        <strain evidence="1">ATCC 200398</strain>
    </source>
</reference>
<accession>A0ACB6Q9S8</accession>